<proteinExistence type="predicted"/>
<evidence type="ECO:0000256" key="5">
    <source>
        <dbReference type="ARBA" id="ARBA00023136"/>
    </source>
</evidence>
<feature type="transmembrane region" description="Helical" evidence="8">
    <location>
        <begin position="46"/>
        <end position="69"/>
    </location>
</feature>
<keyword evidence="3 8" id="KW-1133">Transmembrane helix</keyword>
<evidence type="ECO:0000256" key="8">
    <source>
        <dbReference type="SAM" id="Phobius"/>
    </source>
</evidence>
<evidence type="ECO:0000256" key="3">
    <source>
        <dbReference type="ARBA" id="ARBA00022989"/>
    </source>
</evidence>
<keyword evidence="10" id="KW-1185">Reference proteome</keyword>
<evidence type="ECO:0000313" key="9">
    <source>
        <dbReference type="EMBL" id="PAV21011.1"/>
    </source>
</evidence>
<evidence type="ECO:0000256" key="4">
    <source>
        <dbReference type="ARBA" id="ARBA00023098"/>
    </source>
</evidence>
<dbReference type="STRING" id="2282107.A0A286UN27"/>
<dbReference type="GO" id="GO:0006629">
    <property type="term" value="P:lipid metabolic process"/>
    <property type="evidence" value="ECO:0007669"/>
    <property type="project" value="UniProtKB-KW"/>
</dbReference>
<reference evidence="9 10" key="1">
    <citation type="journal article" date="2017" name="Mol. Ecol.">
        <title>Comparative and population genomic landscape of Phellinus noxius: A hypervariable fungus causing root rot in trees.</title>
        <authorList>
            <person name="Chung C.L."/>
            <person name="Lee T.J."/>
            <person name="Akiba M."/>
            <person name="Lee H.H."/>
            <person name="Kuo T.H."/>
            <person name="Liu D."/>
            <person name="Ke H.M."/>
            <person name="Yokoi T."/>
            <person name="Roa M.B."/>
            <person name="Lu M.J."/>
            <person name="Chang Y.Y."/>
            <person name="Ann P.J."/>
            <person name="Tsai J.N."/>
            <person name="Chen C.Y."/>
            <person name="Tzean S.S."/>
            <person name="Ota Y."/>
            <person name="Hattori T."/>
            <person name="Sahashi N."/>
            <person name="Liou R.F."/>
            <person name="Kikuchi T."/>
            <person name="Tsai I.J."/>
        </authorList>
    </citation>
    <scope>NUCLEOTIDE SEQUENCE [LARGE SCALE GENOMIC DNA]</scope>
    <source>
        <strain evidence="9 10">FFPRI411160</strain>
    </source>
</reference>
<keyword evidence="2 8" id="KW-0812">Transmembrane</keyword>
<organism evidence="9 10">
    <name type="scientific">Pyrrhoderma noxium</name>
    <dbReference type="NCBI Taxonomy" id="2282107"/>
    <lineage>
        <taxon>Eukaryota</taxon>
        <taxon>Fungi</taxon>
        <taxon>Dikarya</taxon>
        <taxon>Basidiomycota</taxon>
        <taxon>Agaricomycotina</taxon>
        <taxon>Agaricomycetes</taxon>
        <taxon>Hymenochaetales</taxon>
        <taxon>Hymenochaetaceae</taxon>
        <taxon>Pyrrhoderma</taxon>
    </lineage>
</organism>
<accession>A0A286UN27</accession>
<sequence>MEKYSAYRDPGTGIQPFLYPVPPQGSGSLATILKPITLSLGLIRTAFILILAILYLILVPVLCTLFKPITPIYNLLSSLVTFLILRLCLLFSGLYWISVEVVKRKRGRTTTNEKMSIRAGDIIVSNWISWLEIAWLACRYNPVFALPNFASGTKPSLPSPSLLKKPIRGTKGTVSDSPSQAGTQRKQAELCGFTKVGFLQLVSKCGLAPPYVEGDYQSLEQIRLQARKAGRPLVIFPECTTSNGRGLLRFENVFKGVTVPIKHYNIFIMCVRINPPTNFSPSLSLPIPFHKSVNPLPHIFRICSSFAPYELSIRFLAPSESPGSETFVTSDFSSSATSGDDALTEICATLMSDIGRFKRTGMGWEDKSLFLDFYEGKNSKQ</sequence>
<protein>
    <submittedName>
        <fullName evidence="9">Vacuolar sorting vps66</fullName>
    </submittedName>
</protein>
<dbReference type="Proteomes" id="UP000217199">
    <property type="component" value="Unassembled WGS sequence"/>
</dbReference>
<dbReference type="EMBL" id="NBII01000003">
    <property type="protein sequence ID" value="PAV21011.1"/>
    <property type="molecule type" value="Genomic_DNA"/>
</dbReference>
<feature type="transmembrane region" description="Helical" evidence="8">
    <location>
        <begin position="75"/>
        <end position="97"/>
    </location>
</feature>
<name>A0A286UN27_9AGAM</name>
<keyword evidence="6" id="KW-0012">Acyltransferase</keyword>
<dbReference type="PANTHER" id="PTHR23063:SF60">
    <property type="entry name" value="LYSOPHOSPHATIDIC ACID:OLEOYL-COA ACYLTRANSFERASE 1"/>
    <property type="match status" value="1"/>
</dbReference>
<comment type="caution">
    <text evidence="9">The sequence shown here is derived from an EMBL/GenBank/DDBJ whole genome shotgun (WGS) entry which is preliminary data.</text>
</comment>
<dbReference type="GO" id="GO:0016746">
    <property type="term" value="F:acyltransferase activity"/>
    <property type="evidence" value="ECO:0007669"/>
    <property type="project" value="UniProtKB-KW"/>
</dbReference>
<evidence type="ECO:0000313" key="10">
    <source>
        <dbReference type="Proteomes" id="UP000217199"/>
    </source>
</evidence>
<evidence type="ECO:0000256" key="2">
    <source>
        <dbReference type="ARBA" id="ARBA00022692"/>
    </source>
</evidence>
<dbReference type="PANTHER" id="PTHR23063">
    <property type="entry name" value="PHOSPHOLIPID ACYLTRANSFERASE"/>
    <property type="match status" value="1"/>
</dbReference>
<dbReference type="FunCoup" id="A0A286UN27">
    <property type="interactions" value="48"/>
</dbReference>
<evidence type="ECO:0000256" key="6">
    <source>
        <dbReference type="ARBA" id="ARBA00023315"/>
    </source>
</evidence>
<dbReference type="InParanoid" id="A0A286UN27"/>
<feature type="region of interest" description="Disordered" evidence="7">
    <location>
        <begin position="156"/>
        <end position="181"/>
    </location>
</feature>
<feature type="compositionally biased region" description="Polar residues" evidence="7">
    <location>
        <begin position="172"/>
        <end position="181"/>
    </location>
</feature>
<keyword evidence="4" id="KW-0443">Lipid metabolism</keyword>
<gene>
    <name evidence="9" type="ORF">PNOK_0363800</name>
</gene>
<keyword evidence="5 8" id="KW-0472">Membrane</keyword>
<dbReference type="OrthoDB" id="272512at2759"/>
<evidence type="ECO:0000256" key="7">
    <source>
        <dbReference type="SAM" id="MobiDB-lite"/>
    </source>
</evidence>
<dbReference type="AlphaFoldDB" id="A0A286UN27"/>
<keyword evidence="1" id="KW-0808">Transferase</keyword>
<evidence type="ECO:0000256" key="1">
    <source>
        <dbReference type="ARBA" id="ARBA00022679"/>
    </source>
</evidence>